<gene>
    <name evidence="1" type="ORF">BV22DRAFT_1135206</name>
</gene>
<sequence length="178" mass="19849">MFRVQCVAPVAIRPPPPTETEDVTADTSLPLPYLLPKAIPAEAGVEPDRSDSNYEDIQIMLRASPLHHPRKSTKQTHMASIWISELPLSPAGAAIALGNYFSMFYVEQHYAWEYLPVNRLMSLLLDVHCGGSSHLWWGGIIVAKHSSERPHQIIPVGLSDYALLRLLVALAVREHRLV</sequence>
<organism evidence="1 2">
    <name type="scientific">Leucogyrophana mollusca</name>
    <dbReference type="NCBI Taxonomy" id="85980"/>
    <lineage>
        <taxon>Eukaryota</taxon>
        <taxon>Fungi</taxon>
        <taxon>Dikarya</taxon>
        <taxon>Basidiomycota</taxon>
        <taxon>Agaricomycotina</taxon>
        <taxon>Agaricomycetes</taxon>
        <taxon>Agaricomycetidae</taxon>
        <taxon>Boletales</taxon>
        <taxon>Boletales incertae sedis</taxon>
        <taxon>Leucogyrophana</taxon>
    </lineage>
</organism>
<evidence type="ECO:0000313" key="2">
    <source>
        <dbReference type="Proteomes" id="UP000790709"/>
    </source>
</evidence>
<comment type="caution">
    <text evidence="1">The sequence shown here is derived from an EMBL/GenBank/DDBJ whole genome shotgun (WGS) entry which is preliminary data.</text>
</comment>
<name>A0ACB8AYM2_9AGAM</name>
<keyword evidence="2" id="KW-1185">Reference proteome</keyword>
<dbReference type="EMBL" id="MU266969">
    <property type="protein sequence ID" value="KAH7917683.1"/>
    <property type="molecule type" value="Genomic_DNA"/>
</dbReference>
<accession>A0ACB8AYM2</accession>
<evidence type="ECO:0000313" key="1">
    <source>
        <dbReference type="EMBL" id="KAH7917683.1"/>
    </source>
</evidence>
<dbReference type="Proteomes" id="UP000790709">
    <property type="component" value="Unassembled WGS sequence"/>
</dbReference>
<protein>
    <submittedName>
        <fullName evidence="1">Uncharacterized protein</fullName>
    </submittedName>
</protein>
<reference evidence="1" key="1">
    <citation type="journal article" date="2021" name="New Phytol.">
        <title>Evolutionary innovations through gain and loss of genes in the ectomycorrhizal Boletales.</title>
        <authorList>
            <person name="Wu G."/>
            <person name="Miyauchi S."/>
            <person name="Morin E."/>
            <person name="Kuo A."/>
            <person name="Drula E."/>
            <person name="Varga T."/>
            <person name="Kohler A."/>
            <person name="Feng B."/>
            <person name="Cao Y."/>
            <person name="Lipzen A."/>
            <person name="Daum C."/>
            <person name="Hundley H."/>
            <person name="Pangilinan J."/>
            <person name="Johnson J."/>
            <person name="Barry K."/>
            <person name="LaButti K."/>
            <person name="Ng V."/>
            <person name="Ahrendt S."/>
            <person name="Min B."/>
            <person name="Choi I.G."/>
            <person name="Park H."/>
            <person name="Plett J.M."/>
            <person name="Magnuson J."/>
            <person name="Spatafora J.W."/>
            <person name="Nagy L.G."/>
            <person name="Henrissat B."/>
            <person name="Grigoriev I.V."/>
            <person name="Yang Z.L."/>
            <person name="Xu J."/>
            <person name="Martin F.M."/>
        </authorList>
    </citation>
    <scope>NUCLEOTIDE SEQUENCE</scope>
    <source>
        <strain evidence="1">KUC20120723A-06</strain>
    </source>
</reference>
<proteinExistence type="predicted"/>